<sequence>MRKLFRQLALAMIICMGLATFAWAGKPIKTLLITGQNNHNWPVSHVVLEKILENSGLFEVDLAVSPAKGEDMSGFVLDFEPYQLVVLDYNGDAWPKETRDRFLAYAEQGGGIVVYHAADNAFADWPEYNRICALGGWENRDEKAGPYVYWQGGALVRDDSPGVGGSHGKQHQYVLNGRKMDHPVTAGLPEHWLHGQDELYDRMRGPGNIKDLLYTAYSEKSTGGSGREEPLIFTVDYGKARIFHTMLGHAGETVENSPAMQCVGFQVTLLRGAEWAATGRVTQSVPSDFPTEHQSTARKDYR</sequence>
<feature type="domain" description="ThuA-like" evidence="2">
    <location>
        <begin position="34"/>
        <end position="276"/>
    </location>
</feature>
<evidence type="ECO:0000259" key="2">
    <source>
        <dbReference type="Pfam" id="PF06283"/>
    </source>
</evidence>
<dbReference type="Proteomes" id="UP000886740">
    <property type="component" value="Unassembled WGS sequence"/>
</dbReference>
<comment type="caution">
    <text evidence="3">The sequence shown here is derived from an EMBL/GenBank/DDBJ whole genome shotgun (WGS) entry which is preliminary data.</text>
</comment>
<gene>
    <name evidence="3" type="ORF">H9977_09990</name>
</gene>
<evidence type="ECO:0000313" key="4">
    <source>
        <dbReference type="Proteomes" id="UP000886740"/>
    </source>
</evidence>
<proteinExistence type="predicted"/>
<dbReference type="PANTHER" id="PTHR40469">
    <property type="entry name" value="SECRETED GLYCOSYL HYDROLASE"/>
    <property type="match status" value="1"/>
</dbReference>
<dbReference type="Pfam" id="PF06283">
    <property type="entry name" value="ThuA"/>
    <property type="match status" value="1"/>
</dbReference>
<dbReference type="InterPro" id="IPR029062">
    <property type="entry name" value="Class_I_gatase-like"/>
</dbReference>
<organism evidence="3 4">
    <name type="scientific">Candidatus Parabacteroides intestinipullorum</name>
    <dbReference type="NCBI Taxonomy" id="2838723"/>
    <lineage>
        <taxon>Bacteria</taxon>
        <taxon>Pseudomonadati</taxon>
        <taxon>Bacteroidota</taxon>
        <taxon>Bacteroidia</taxon>
        <taxon>Bacteroidales</taxon>
        <taxon>Tannerellaceae</taxon>
        <taxon>Parabacteroides</taxon>
    </lineage>
</organism>
<dbReference type="PANTHER" id="PTHR40469:SF2">
    <property type="entry name" value="GALACTOSE-BINDING DOMAIN-LIKE SUPERFAMILY PROTEIN"/>
    <property type="match status" value="1"/>
</dbReference>
<evidence type="ECO:0000256" key="1">
    <source>
        <dbReference type="SAM" id="MobiDB-lite"/>
    </source>
</evidence>
<feature type="region of interest" description="Disordered" evidence="1">
    <location>
        <begin position="282"/>
        <end position="302"/>
    </location>
</feature>
<dbReference type="EMBL" id="DXEL01000068">
    <property type="protein sequence ID" value="HIX75347.1"/>
    <property type="molecule type" value="Genomic_DNA"/>
</dbReference>
<reference evidence="3" key="1">
    <citation type="journal article" date="2021" name="PeerJ">
        <title>Extensive microbial diversity within the chicken gut microbiome revealed by metagenomics and culture.</title>
        <authorList>
            <person name="Gilroy R."/>
            <person name="Ravi A."/>
            <person name="Getino M."/>
            <person name="Pursley I."/>
            <person name="Horton D.L."/>
            <person name="Alikhan N.F."/>
            <person name="Baker D."/>
            <person name="Gharbi K."/>
            <person name="Hall N."/>
            <person name="Watson M."/>
            <person name="Adriaenssens E.M."/>
            <person name="Foster-Nyarko E."/>
            <person name="Jarju S."/>
            <person name="Secka A."/>
            <person name="Antonio M."/>
            <person name="Oren A."/>
            <person name="Chaudhuri R.R."/>
            <person name="La Ragione R."/>
            <person name="Hildebrand F."/>
            <person name="Pallen M.J."/>
        </authorList>
    </citation>
    <scope>NUCLEOTIDE SEQUENCE</scope>
    <source>
        <strain evidence="3">ChiGjej6B6-14162</strain>
    </source>
</reference>
<accession>A0A9D1X9B9</accession>
<dbReference type="Gene3D" id="3.40.50.880">
    <property type="match status" value="1"/>
</dbReference>
<evidence type="ECO:0000313" key="3">
    <source>
        <dbReference type="EMBL" id="HIX75347.1"/>
    </source>
</evidence>
<protein>
    <submittedName>
        <fullName evidence="3">ThuA domain-containing protein</fullName>
    </submittedName>
</protein>
<dbReference type="InterPro" id="IPR029010">
    <property type="entry name" value="ThuA-like"/>
</dbReference>
<name>A0A9D1X9B9_9BACT</name>
<dbReference type="AlphaFoldDB" id="A0A9D1X9B9"/>
<reference evidence="3" key="2">
    <citation type="submission" date="2021-04" db="EMBL/GenBank/DDBJ databases">
        <authorList>
            <person name="Gilroy R."/>
        </authorList>
    </citation>
    <scope>NUCLEOTIDE SEQUENCE</scope>
    <source>
        <strain evidence="3">ChiGjej6B6-14162</strain>
    </source>
</reference>
<dbReference type="SUPFAM" id="SSF52317">
    <property type="entry name" value="Class I glutamine amidotransferase-like"/>
    <property type="match status" value="1"/>
</dbReference>